<name>A0ABD5WA68_9EURY</name>
<protein>
    <submittedName>
        <fullName evidence="1">Uncharacterized protein</fullName>
    </submittedName>
</protein>
<dbReference type="RefSeq" id="WP_284031029.1">
    <property type="nucleotide sequence ID" value="NZ_CP126154.1"/>
</dbReference>
<dbReference type="Proteomes" id="UP001596461">
    <property type="component" value="Unassembled WGS sequence"/>
</dbReference>
<accession>A0ABD5WA68</accession>
<evidence type="ECO:0000313" key="2">
    <source>
        <dbReference type="Proteomes" id="UP001596461"/>
    </source>
</evidence>
<reference evidence="1 2" key="1">
    <citation type="journal article" date="2019" name="Int. J. Syst. Evol. Microbiol.">
        <title>The Global Catalogue of Microorganisms (GCM) 10K type strain sequencing project: providing services to taxonomists for standard genome sequencing and annotation.</title>
        <authorList>
            <consortium name="The Broad Institute Genomics Platform"/>
            <consortium name="The Broad Institute Genome Sequencing Center for Infectious Disease"/>
            <person name="Wu L."/>
            <person name="Ma J."/>
        </authorList>
    </citation>
    <scope>NUCLEOTIDE SEQUENCE [LARGE SCALE GENOMIC DNA]</scope>
    <source>
        <strain evidence="1 2">DT31</strain>
    </source>
</reference>
<dbReference type="AlphaFoldDB" id="A0ABD5WA68"/>
<comment type="caution">
    <text evidence="1">The sequence shown here is derived from an EMBL/GenBank/DDBJ whole genome shotgun (WGS) entry which is preliminary data.</text>
</comment>
<evidence type="ECO:0000313" key="1">
    <source>
        <dbReference type="EMBL" id="MFC7068862.1"/>
    </source>
</evidence>
<proteinExistence type="predicted"/>
<organism evidence="1 2">
    <name type="scientific">Halobaculum lipolyticum</name>
    <dbReference type="NCBI Taxonomy" id="3032001"/>
    <lineage>
        <taxon>Archaea</taxon>
        <taxon>Methanobacteriati</taxon>
        <taxon>Methanobacteriota</taxon>
        <taxon>Stenosarchaea group</taxon>
        <taxon>Halobacteria</taxon>
        <taxon>Halobacteriales</taxon>
        <taxon>Haloferacaceae</taxon>
        <taxon>Halobaculum</taxon>
    </lineage>
</organism>
<dbReference type="EMBL" id="JBHTAH010000003">
    <property type="protein sequence ID" value="MFC7068862.1"/>
    <property type="molecule type" value="Genomic_DNA"/>
</dbReference>
<gene>
    <name evidence="1" type="ORF">ACFQL9_04335</name>
</gene>
<keyword evidence="2" id="KW-1185">Reference proteome</keyword>
<dbReference type="GeneID" id="81125892"/>
<sequence>MTDPADGDDGSSPTLTLPTDETVGTDAVFCFNGYPYRFRPLDHAEYAFALSPLVWGGGDMDVPFEDRVELAEQWGPESRGVLTDAEWRDWLTKARADDRFGDDELDAVERELFDDGGDDVDGGLLDRVKGALGV</sequence>